<dbReference type="EMBL" id="MCBS01019154">
    <property type="protein sequence ID" value="RKF80614.1"/>
    <property type="molecule type" value="Genomic_DNA"/>
</dbReference>
<protein>
    <submittedName>
        <fullName evidence="2">Uncharacterized protein</fullName>
    </submittedName>
</protein>
<feature type="transmembrane region" description="Helical" evidence="1">
    <location>
        <begin position="526"/>
        <end position="549"/>
    </location>
</feature>
<keyword evidence="1" id="KW-1133">Transmembrane helix</keyword>
<gene>
    <name evidence="2" type="ORF">GcM1_191017</name>
</gene>
<comment type="caution">
    <text evidence="2">The sequence shown here is derived from an EMBL/GenBank/DDBJ whole genome shotgun (WGS) entry which is preliminary data.</text>
</comment>
<dbReference type="AlphaFoldDB" id="A0A420J1H6"/>
<feature type="transmembrane region" description="Helical" evidence="1">
    <location>
        <begin position="138"/>
        <end position="158"/>
    </location>
</feature>
<keyword evidence="1" id="KW-0472">Membrane</keyword>
<evidence type="ECO:0000313" key="3">
    <source>
        <dbReference type="Proteomes" id="UP000285326"/>
    </source>
</evidence>
<organism evidence="2 3">
    <name type="scientific">Golovinomyces cichoracearum</name>
    <dbReference type="NCBI Taxonomy" id="62708"/>
    <lineage>
        <taxon>Eukaryota</taxon>
        <taxon>Fungi</taxon>
        <taxon>Dikarya</taxon>
        <taxon>Ascomycota</taxon>
        <taxon>Pezizomycotina</taxon>
        <taxon>Leotiomycetes</taxon>
        <taxon>Erysiphales</taxon>
        <taxon>Erysiphaceae</taxon>
        <taxon>Golovinomyces</taxon>
    </lineage>
</organism>
<accession>A0A420J1H6</accession>
<reference evidence="2 3" key="1">
    <citation type="journal article" date="2018" name="BMC Genomics">
        <title>Comparative genome analyses reveal sequence features reflecting distinct modes of host-adaptation between dicot and monocot powdery mildew.</title>
        <authorList>
            <person name="Wu Y."/>
            <person name="Ma X."/>
            <person name="Pan Z."/>
            <person name="Kale S.D."/>
            <person name="Song Y."/>
            <person name="King H."/>
            <person name="Zhang Q."/>
            <person name="Presley C."/>
            <person name="Deng X."/>
            <person name="Wei C.I."/>
            <person name="Xiao S."/>
        </authorList>
    </citation>
    <scope>NUCLEOTIDE SEQUENCE [LARGE SCALE GENOMIC DNA]</scope>
    <source>
        <strain evidence="2">UMSG1</strain>
    </source>
</reference>
<keyword evidence="1" id="KW-0812">Transmembrane</keyword>
<evidence type="ECO:0000313" key="2">
    <source>
        <dbReference type="EMBL" id="RKF80614.1"/>
    </source>
</evidence>
<sequence length="611" mass="67828">MTYYDQPQNFTQLNSDVDFCGTWSGKPVSVGSLAPESTFERNFEGKNFRSSSITSLNLSYFDSKSVLDISDTSSILEKQSRNDEKRQVKNQDNDIQKQKVILSCLGRYLITIFLSVGYILTLVTWLNKSAVSATEKKVFNSLVTGISIALGLNISSALRDIALIVRWPILALGKQKLRELDLILQAHSLSVITKLALFSRRPAIIFGCLGWLSFNLVSSLAKPATVIQIGLALLSLTYSFDIDSSDVKFKDGAVAVPKLDRFYPQTNRVVSSQSLQDEQYTAHTYGEFALNFGIGLTISEPAPNQIFSSTDPLIWIDKKNSLMNFIFLDSPEGSQMIEEFSIFTPRKINVTYSCNSFFVFAGGDGKSTNIVVSGIGNISLPQAVPESSTFLLRAKHDCESGERCSIIEVFESSYTDPWYYSCEIAMGLTQNDPLGISTINDVMAKIAIASIAQIGYTDSFGTASQIYPRESMWGQASRGKSEDVGMMIGIYALASIAGIAQFNPFTSYPGKAPGQGFKLQLSHSNFFFGIILLINVSQLLFIILTFFLAKRVKLGPLGFIGISLLLKPVTNRLPLNCDQEDDETTKRILENTFALYEKDSFENRWTFKLRR</sequence>
<dbReference type="Proteomes" id="UP000285326">
    <property type="component" value="Unassembled WGS sequence"/>
</dbReference>
<evidence type="ECO:0000256" key="1">
    <source>
        <dbReference type="SAM" id="Phobius"/>
    </source>
</evidence>
<feature type="transmembrane region" description="Helical" evidence="1">
    <location>
        <begin position="484"/>
        <end position="506"/>
    </location>
</feature>
<feature type="transmembrane region" description="Helical" evidence="1">
    <location>
        <begin position="105"/>
        <end position="126"/>
    </location>
</feature>
<proteinExistence type="predicted"/>
<name>A0A420J1H6_9PEZI</name>